<dbReference type="GeneID" id="93713904"/>
<evidence type="ECO:0000313" key="2">
    <source>
        <dbReference type="EMBL" id="SFQ84529.1"/>
    </source>
</evidence>
<keyword evidence="1" id="KW-1133">Transmembrane helix</keyword>
<dbReference type="Proteomes" id="UP000182762">
    <property type="component" value="Unassembled WGS sequence"/>
</dbReference>
<gene>
    <name evidence="2" type="ORF">SAMN02745910_04207</name>
</gene>
<evidence type="ECO:0000313" key="3">
    <source>
        <dbReference type="Proteomes" id="UP000182762"/>
    </source>
</evidence>
<keyword evidence="1" id="KW-0472">Membrane</keyword>
<dbReference type="EMBL" id="FOXX01000014">
    <property type="protein sequence ID" value="SFQ84529.1"/>
    <property type="molecule type" value="Genomic_DNA"/>
</dbReference>
<reference evidence="2 3" key="1">
    <citation type="submission" date="2016-10" db="EMBL/GenBank/DDBJ databases">
        <authorList>
            <person name="Varghese N."/>
            <person name="Submissions S."/>
        </authorList>
    </citation>
    <scope>NUCLEOTIDE SEQUENCE [LARGE SCALE GENOMIC DNA]</scope>
    <source>
        <strain evidence="2 3">DSM 13796</strain>
    </source>
</reference>
<sequence length="49" mass="5843">MSTLITVLIVILGIGFLVFLLNLWQKVLNHNDKVLERRKKEREKKTEHK</sequence>
<comment type="caution">
    <text evidence="2">The sequence shown here is derived from an EMBL/GenBank/DDBJ whole genome shotgun (WGS) entry which is preliminary data.</text>
</comment>
<name>A0A1I6BUC4_9BACI</name>
<organism evidence="2 3">
    <name type="scientific">Priestia endophytica DSM 13796</name>
    <dbReference type="NCBI Taxonomy" id="1121089"/>
    <lineage>
        <taxon>Bacteria</taxon>
        <taxon>Bacillati</taxon>
        <taxon>Bacillota</taxon>
        <taxon>Bacilli</taxon>
        <taxon>Bacillales</taxon>
        <taxon>Bacillaceae</taxon>
        <taxon>Priestia</taxon>
    </lineage>
</organism>
<feature type="transmembrane region" description="Helical" evidence="1">
    <location>
        <begin position="6"/>
        <end position="24"/>
    </location>
</feature>
<keyword evidence="3" id="KW-1185">Reference proteome</keyword>
<proteinExistence type="predicted"/>
<protein>
    <submittedName>
        <fullName evidence="2">Uncharacterized protein</fullName>
    </submittedName>
</protein>
<keyword evidence="1" id="KW-0812">Transmembrane</keyword>
<dbReference type="RefSeq" id="WP_161939284.1">
    <property type="nucleotide sequence ID" value="NZ_FOXX01000014.1"/>
</dbReference>
<accession>A0A1I6BUC4</accession>
<evidence type="ECO:0000256" key="1">
    <source>
        <dbReference type="SAM" id="Phobius"/>
    </source>
</evidence>